<evidence type="ECO:0000313" key="7">
    <source>
        <dbReference type="EMBL" id="KAJ6446127.1"/>
    </source>
</evidence>
<dbReference type="Gene3D" id="1.20.1250.20">
    <property type="entry name" value="MFS general substrate transporter like domains"/>
    <property type="match status" value="1"/>
</dbReference>
<feature type="transmembrane region" description="Helical" evidence="6">
    <location>
        <begin position="419"/>
        <end position="438"/>
    </location>
</feature>
<dbReference type="PANTHER" id="PTHR23502:SF29">
    <property type="entry name" value="TRANSPORTER, PUTATIVE (AFU_ORTHOLOGUE AFUA_6G06680)-RELATED"/>
    <property type="match status" value="1"/>
</dbReference>
<feature type="transmembrane region" description="Helical" evidence="6">
    <location>
        <begin position="377"/>
        <end position="398"/>
    </location>
</feature>
<keyword evidence="2 6" id="KW-0812">Transmembrane</keyword>
<sequence>MGTTRYFDDQDRPQESRENETALKCDTSGKVPIILIPQPSDDPNDPLNWPLWQRDLITFTLCFAGILATSLGSILAANTLVISTEFVVSLTRVAVLTGYFLLGAGIAATFFVPSGRVWGKRHLFLLGIVICIASSIWAGATGTHYNSMAAARAIQGVGAAPFESLLNAAVGDLYFVHQRGVRMAFTNLAVFGGAFLTPVFVGKITESLGWEWSFYFVAIFMAATLPVVFLFCPEPAYRRDYRLNIDETTSDEVKLNPAATSANSSSGTGVPNDVYNVTSERKPGFVLVPLSRDMQPLGSASTPKKSFVQSLSLFDGRKTNERYWVLLLRPFPLIMNPAFVWGCLIQGTMIGWTIFIAVLNAIVFIGPPYWWGEVKAGYTYTAPFVGAVGGFVVSGLLADSSVRLLTKFNKGIYEPEFRIFLVIPMLVSGGIGLYGFGITAENIISGQYTYIVPLVFFAFEVAGMVIGTVASSLYIVDAYRSMTVEGFTLMIIFKNIFSFILTWYAYDWIIQGGIKNVFMIIASIQCRLLDEAQAAGEHNKSLDAQDDDKSDEGANDAGNGLGDATVRLLVLAEEGKRLDALLRGGAIGEDEADADVVGLGLGIGRGGKELKGHAGGVVADAIEVGRRLGQLGETEEGHEGAVGAELGVELGGRRLAVDDGLESIEDLASENGAGNGTDGVARVVSEVPLMDGGQVVEARKSGLGVALGLVAGGGIANRVNGDVLVATEGCRDVGTVGEDLEGVDGGVQALEEGEGRVVEDGILGRGDLELRQDGRIGAHASDAEVGVGGDIAGAVEVARRVHLVSAEGREVDGGPGLGGAVAVAVEDVDAKDALAVGRRDDGVVRQGREAGGNEQFGVHG</sequence>
<keyword evidence="8" id="KW-1185">Reference proteome</keyword>
<feature type="transmembrane region" description="Helical" evidence="6">
    <location>
        <begin position="338"/>
        <end position="365"/>
    </location>
</feature>
<feature type="transmembrane region" description="Helical" evidence="6">
    <location>
        <begin position="124"/>
        <end position="145"/>
    </location>
</feature>
<dbReference type="InterPro" id="IPR011701">
    <property type="entry name" value="MFS"/>
</dbReference>
<dbReference type="PANTHER" id="PTHR23502">
    <property type="entry name" value="MAJOR FACILITATOR SUPERFAMILY"/>
    <property type="match status" value="1"/>
</dbReference>
<feature type="transmembrane region" description="Helical" evidence="6">
    <location>
        <begin position="93"/>
        <end position="112"/>
    </location>
</feature>
<evidence type="ECO:0000256" key="6">
    <source>
        <dbReference type="SAM" id="Phobius"/>
    </source>
</evidence>
<evidence type="ECO:0000256" key="1">
    <source>
        <dbReference type="ARBA" id="ARBA00004141"/>
    </source>
</evidence>
<evidence type="ECO:0000313" key="8">
    <source>
        <dbReference type="Proteomes" id="UP001163105"/>
    </source>
</evidence>
<protein>
    <submittedName>
        <fullName evidence="7">MFS transporter</fullName>
    </submittedName>
</protein>
<feature type="transmembrane region" description="Helical" evidence="6">
    <location>
        <begin position="450"/>
        <end position="475"/>
    </location>
</feature>
<keyword evidence="3 6" id="KW-1133">Transmembrane helix</keyword>
<dbReference type="Proteomes" id="UP001163105">
    <property type="component" value="Unassembled WGS sequence"/>
</dbReference>
<dbReference type="EMBL" id="JAQHRD010000001">
    <property type="protein sequence ID" value="KAJ6446127.1"/>
    <property type="molecule type" value="Genomic_DNA"/>
</dbReference>
<feature type="compositionally biased region" description="Acidic residues" evidence="5">
    <location>
        <begin position="544"/>
        <end position="554"/>
    </location>
</feature>
<evidence type="ECO:0000256" key="5">
    <source>
        <dbReference type="SAM" id="MobiDB-lite"/>
    </source>
</evidence>
<evidence type="ECO:0000256" key="3">
    <source>
        <dbReference type="ARBA" id="ARBA00022989"/>
    </source>
</evidence>
<dbReference type="SUPFAM" id="SSF103473">
    <property type="entry name" value="MFS general substrate transporter"/>
    <property type="match status" value="1"/>
</dbReference>
<feature type="transmembrane region" description="Helical" evidence="6">
    <location>
        <begin position="487"/>
        <end position="506"/>
    </location>
</feature>
<dbReference type="GO" id="GO:0022857">
    <property type="term" value="F:transmembrane transporter activity"/>
    <property type="evidence" value="ECO:0007669"/>
    <property type="project" value="InterPro"/>
</dbReference>
<comment type="subcellular location">
    <subcellularLocation>
        <location evidence="1">Membrane</location>
        <topology evidence="1">Multi-pass membrane protein</topology>
    </subcellularLocation>
</comment>
<feature type="transmembrane region" description="Helical" evidence="6">
    <location>
        <begin position="213"/>
        <end position="232"/>
    </location>
</feature>
<comment type="caution">
    <text evidence="7">The sequence shown here is derived from an EMBL/GenBank/DDBJ whole genome shotgun (WGS) entry which is preliminary data.</text>
</comment>
<proteinExistence type="predicted"/>
<organism evidence="7 8">
    <name type="scientific">Purpureocillium lavendulum</name>
    <dbReference type="NCBI Taxonomy" id="1247861"/>
    <lineage>
        <taxon>Eukaryota</taxon>
        <taxon>Fungi</taxon>
        <taxon>Dikarya</taxon>
        <taxon>Ascomycota</taxon>
        <taxon>Pezizomycotina</taxon>
        <taxon>Sordariomycetes</taxon>
        <taxon>Hypocreomycetidae</taxon>
        <taxon>Hypocreales</taxon>
        <taxon>Ophiocordycipitaceae</taxon>
        <taxon>Purpureocillium</taxon>
    </lineage>
</organism>
<feature type="transmembrane region" description="Helical" evidence="6">
    <location>
        <begin position="56"/>
        <end position="81"/>
    </location>
</feature>
<dbReference type="AlphaFoldDB" id="A0AB34G3D9"/>
<dbReference type="InterPro" id="IPR036259">
    <property type="entry name" value="MFS_trans_sf"/>
</dbReference>
<reference evidence="7" key="1">
    <citation type="submission" date="2023-01" db="EMBL/GenBank/DDBJ databases">
        <title>The growth and conidiation of Purpureocillium lavendulum are regulated by nitrogen source and histone H3K14 acetylation.</title>
        <authorList>
            <person name="Tang P."/>
            <person name="Han J."/>
            <person name="Zhang C."/>
            <person name="Tang P."/>
            <person name="Qi F."/>
            <person name="Zhang K."/>
            <person name="Liang L."/>
        </authorList>
    </citation>
    <scope>NUCLEOTIDE SEQUENCE</scope>
    <source>
        <strain evidence="7">YMF1.00683</strain>
    </source>
</reference>
<evidence type="ECO:0000256" key="4">
    <source>
        <dbReference type="ARBA" id="ARBA00023136"/>
    </source>
</evidence>
<accession>A0AB34G3D9</accession>
<evidence type="ECO:0000256" key="2">
    <source>
        <dbReference type="ARBA" id="ARBA00022692"/>
    </source>
</evidence>
<keyword evidence="4 6" id="KW-0472">Membrane</keyword>
<feature type="transmembrane region" description="Helical" evidence="6">
    <location>
        <begin position="184"/>
        <end position="201"/>
    </location>
</feature>
<feature type="region of interest" description="Disordered" evidence="5">
    <location>
        <begin position="1"/>
        <end position="22"/>
    </location>
</feature>
<dbReference type="Pfam" id="PF07690">
    <property type="entry name" value="MFS_1"/>
    <property type="match status" value="1"/>
</dbReference>
<feature type="region of interest" description="Disordered" evidence="5">
    <location>
        <begin position="539"/>
        <end position="559"/>
    </location>
</feature>
<dbReference type="GO" id="GO:0005886">
    <property type="term" value="C:plasma membrane"/>
    <property type="evidence" value="ECO:0007669"/>
    <property type="project" value="TreeGrafter"/>
</dbReference>
<name>A0AB34G3D9_9HYPO</name>
<gene>
    <name evidence="7" type="ORF">O9K51_00897</name>
</gene>